<evidence type="ECO:0000313" key="3">
    <source>
        <dbReference type="Proteomes" id="UP000694257"/>
    </source>
</evidence>
<reference evidence="2 3" key="1">
    <citation type="submission" date="2021-07" db="EMBL/GenBank/DDBJ databases">
        <title>Whole Genome Sequence of Nocardia Iowensis.</title>
        <authorList>
            <person name="Lamm A."/>
            <person name="Collins-Fairclough A.M."/>
            <person name="Bunk B."/>
            <person name="Sproer C."/>
        </authorList>
    </citation>
    <scope>NUCLEOTIDE SEQUENCE [LARGE SCALE GENOMIC DNA]</scope>
    <source>
        <strain evidence="2 3">NRRL 5646</strain>
    </source>
</reference>
<sequence length="295" mass="30506">MSEIGGERVPDTKDDGGSTEPSRAVTAWTQGLLCVAIVAGGVIVGGLLHDPEPELTTTPVSPTSSALPQPAEYSYVTPTATYPTQIPGCTTVEPPGPGGLFSFLGVDEFGYDNPAYPWFSGPKAVAMSRALHEALPGGITLEAAPEGESLFFEPILDPSGDSDKSAEFGGSTTAHATLRRGNQEGWMSVSVRQSTAPIPPCVAGELDERRLLADGTTVDTHDTWSESSGVRTLSRSATAYVPDGSTVTAYVAHTLDGNDSSGTVPMTIDELVALVTAPGVRVTAPVPPGTPDVPK</sequence>
<evidence type="ECO:0008006" key="4">
    <source>
        <dbReference type="Google" id="ProtNLM"/>
    </source>
</evidence>
<keyword evidence="3" id="KW-1185">Reference proteome</keyword>
<gene>
    <name evidence="2" type="ORF">KV110_14455</name>
</gene>
<name>A0ABX8RWW2_NOCIO</name>
<dbReference type="RefSeq" id="WP_218476595.1">
    <property type="nucleotide sequence ID" value="NZ_BAABJN010000018.1"/>
</dbReference>
<evidence type="ECO:0000313" key="2">
    <source>
        <dbReference type="EMBL" id="QXN94150.1"/>
    </source>
</evidence>
<organism evidence="2 3">
    <name type="scientific">Nocardia iowensis</name>
    <dbReference type="NCBI Taxonomy" id="204891"/>
    <lineage>
        <taxon>Bacteria</taxon>
        <taxon>Bacillati</taxon>
        <taxon>Actinomycetota</taxon>
        <taxon>Actinomycetes</taxon>
        <taxon>Mycobacteriales</taxon>
        <taxon>Nocardiaceae</taxon>
        <taxon>Nocardia</taxon>
    </lineage>
</organism>
<protein>
    <recommendedName>
        <fullName evidence="4">DUF5642 domain-containing protein</fullName>
    </recommendedName>
</protein>
<feature type="region of interest" description="Disordered" evidence="1">
    <location>
        <begin position="1"/>
        <end position="23"/>
    </location>
</feature>
<dbReference type="Proteomes" id="UP000694257">
    <property type="component" value="Chromosome"/>
</dbReference>
<accession>A0ABX8RWW2</accession>
<evidence type="ECO:0000256" key="1">
    <source>
        <dbReference type="SAM" id="MobiDB-lite"/>
    </source>
</evidence>
<proteinExistence type="predicted"/>
<dbReference type="EMBL" id="CP078145">
    <property type="protein sequence ID" value="QXN94150.1"/>
    <property type="molecule type" value="Genomic_DNA"/>
</dbReference>
<feature type="compositionally biased region" description="Basic and acidic residues" evidence="1">
    <location>
        <begin position="1"/>
        <end position="16"/>
    </location>
</feature>